<organism evidence="1 2">
    <name type="scientific">Kribbella yunnanensis</name>
    <dbReference type="NCBI Taxonomy" id="190194"/>
    <lineage>
        <taxon>Bacteria</taxon>
        <taxon>Bacillati</taxon>
        <taxon>Actinomycetota</taxon>
        <taxon>Actinomycetes</taxon>
        <taxon>Propionibacteriales</taxon>
        <taxon>Kribbellaceae</taxon>
        <taxon>Kribbella</taxon>
    </lineage>
</organism>
<evidence type="ECO:0000313" key="2">
    <source>
        <dbReference type="Proteomes" id="UP001500280"/>
    </source>
</evidence>
<protein>
    <recommendedName>
        <fullName evidence="3">LysR substrate-binding domain-containing protein</fullName>
    </recommendedName>
</protein>
<dbReference type="EMBL" id="BAAANF010000027">
    <property type="protein sequence ID" value="GAA1716739.1"/>
    <property type="molecule type" value="Genomic_DNA"/>
</dbReference>
<reference evidence="1 2" key="1">
    <citation type="journal article" date="2019" name="Int. J. Syst. Evol. Microbiol.">
        <title>The Global Catalogue of Microorganisms (GCM) 10K type strain sequencing project: providing services to taxonomists for standard genome sequencing and annotation.</title>
        <authorList>
            <consortium name="The Broad Institute Genomics Platform"/>
            <consortium name="The Broad Institute Genome Sequencing Center for Infectious Disease"/>
            <person name="Wu L."/>
            <person name="Ma J."/>
        </authorList>
    </citation>
    <scope>NUCLEOTIDE SEQUENCE [LARGE SCALE GENOMIC DNA]</scope>
    <source>
        <strain evidence="1 2">JCM 14307</strain>
    </source>
</reference>
<keyword evidence="2" id="KW-1185">Reference proteome</keyword>
<dbReference type="Gene3D" id="3.40.109.10">
    <property type="entry name" value="NADH Oxidase"/>
    <property type="match status" value="1"/>
</dbReference>
<sequence length="106" mass="11549">MVCDMAATSPTLTFEADPQLAILSTLSDGSLDAALVGQVVERVILEASTQNVSTSLLDQVSEHSHLHWLINDPLGQWHRPQAVIRFGYDPAVPPTPRRPRGDVLLP</sequence>
<evidence type="ECO:0000313" key="1">
    <source>
        <dbReference type="EMBL" id="GAA1716739.1"/>
    </source>
</evidence>
<gene>
    <name evidence="1" type="ORF">GCM10009745_76610</name>
</gene>
<evidence type="ECO:0008006" key="3">
    <source>
        <dbReference type="Google" id="ProtNLM"/>
    </source>
</evidence>
<comment type="caution">
    <text evidence="1">The sequence shown here is derived from an EMBL/GenBank/DDBJ whole genome shotgun (WGS) entry which is preliminary data.</text>
</comment>
<dbReference type="Proteomes" id="UP001500280">
    <property type="component" value="Unassembled WGS sequence"/>
</dbReference>
<proteinExistence type="predicted"/>
<name>A0ABN2J2Q0_9ACTN</name>
<dbReference type="InterPro" id="IPR000415">
    <property type="entry name" value="Nitroreductase-like"/>
</dbReference>
<accession>A0ABN2J2Q0</accession>